<evidence type="ECO:0000313" key="1">
    <source>
        <dbReference type="EMBL" id="RBQ04840.1"/>
    </source>
</evidence>
<dbReference type="Proteomes" id="UP000252081">
    <property type="component" value="Unassembled WGS sequence"/>
</dbReference>
<evidence type="ECO:0000313" key="2">
    <source>
        <dbReference type="Proteomes" id="UP000252081"/>
    </source>
</evidence>
<dbReference type="AlphaFoldDB" id="A0A366KTK0"/>
<dbReference type="EMBL" id="QNQU01000015">
    <property type="protein sequence ID" value="RBQ04840.1"/>
    <property type="molecule type" value="Genomic_DNA"/>
</dbReference>
<protein>
    <submittedName>
        <fullName evidence="1">Uncharacterized protein</fullName>
    </submittedName>
</protein>
<reference evidence="1 2" key="1">
    <citation type="submission" date="2018-07" db="EMBL/GenBank/DDBJ databases">
        <title>A draft genome of a endophytic bacteria, a new species of Pedobacter.</title>
        <authorList>
            <person name="Zhang Z.D."/>
            <person name="Chen Z.J."/>
        </authorList>
    </citation>
    <scope>NUCLEOTIDE SEQUENCE [LARGE SCALE GENOMIC DNA]</scope>
    <source>
        <strain evidence="1 2">RS10</strain>
    </source>
</reference>
<name>A0A366KTK0_9SPHI</name>
<gene>
    <name evidence="1" type="ORF">DRW42_17125</name>
</gene>
<proteinExistence type="predicted"/>
<organism evidence="1 2">
    <name type="scientific">Pedobacter miscanthi</name>
    <dbReference type="NCBI Taxonomy" id="2259170"/>
    <lineage>
        <taxon>Bacteria</taxon>
        <taxon>Pseudomonadati</taxon>
        <taxon>Bacteroidota</taxon>
        <taxon>Sphingobacteriia</taxon>
        <taxon>Sphingobacteriales</taxon>
        <taxon>Sphingobacteriaceae</taxon>
        <taxon>Pedobacter</taxon>
    </lineage>
</organism>
<comment type="caution">
    <text evidence="1">The sequence shown here is derived from an EMBL/GenBank/DDBJ whole genome shotgun (WGS) entry which is preliminary data.</text>
</comment>
<keyword evidence="2" id="KW-1185">Reference proteome</keyword>
<accession>A0A366KTK0</accession>
<sequence>MAGCSPAPASAPIEKIVASRYGRVYITFVHAAMRGFRATGLTNLALGEAVPCRQEERWPKRTSEAKEQTLLFTLPLRSKKQFNHQAISNILTFSFLEMNGPVYVAGCGPAIPTADRKIGIRPIGFRNKGTALSRQHNNTNTVFYTVPALQKTI</sequence>